<dbReference type="PANTHER" id="PTHR32502">
    <property type="entry name" value="N-ACETYLGALACTOSAMINE PERMEASE II COMPONENT-RELATED"/>
    <property type="match status" value="1"/>
</dbReference>
<keyword evidence="13" id="KW-1185">Reference proteome</keyword>
<reference evidence="10" key="2">
    <citation type="submission" date="2016-04" db="EMBL/GenBank/DDBJ databases">
        <authorList>
            <person name="Evans L.H."/>
            <person name="Alamgir A."/>
            <person name="Owens N."/>
            <person name="Weber N.D."/>
            <person name="Virtaneva K."/>
            <person name="Barbian K."/>
            <person name="Babar A."/>
            <person name="Rosenke K."/>
        </authorList>
    </citation>
    <scope>NUCLEOTIDE SEQUENCE [LARGE SCALE GENOMIC DNA]</scope>
    <source>
        <strain evidence="10">RUTW2-3</strain>
    </source>
</reference>
<evidence type="ECO:0000256" key="3">
    <source>
        <dbReference type="ARBA" id="ARBA00022475"/>
    </source>
</evidence>
<dbReference type="EMBL" id="LJBJ02000031">
    <property type="protein sequence ID" value="OAX51209.1"/>
    <property type="molecule type" value="Genomic_DNA"/>
</dbReference>
<keyword evidence="8 9" id="KW-0472">Membrane</keyword>
<dbReference type="EMBL" id="MODZ01000005">
    <property type="protein sequence ID" value="OIJ36110.1"/>
    <property type="molecule type" value="Genomic_DNA"/>
</dbReference>
<feature type="transmembrane region" description="Helical" evidence="9">
    <location>
        <begin position="139"/>
        <end position="164"/>
    </location>
</feature>
<evidence type="ECO:0000256" key="6">
    <source>
        <dbReference type="ARBA" id="ARBA00022692"/>
    </source>
</evidence>
<dbReference type="NCBIfam" id="TIGR00822">
    <property type="entry name" value="EII-Sor"/>
    <property type="match status" value="1"/>
</dbReference>
<dbReference type="Proteomes" id="UP000092021">
    <property type="component" value="Unassembled WGS sequence"/>
</dbReference>
<keyword evidence="6 9" id="KW-0812">Transmembrane</keyword>
<feature type="transmembrane region" description="Helical" evidence="9">
    <location>
        <begin position="207"/>
        <end position="237"/>
    </location>
</feature>
<evidence type="ECO:0000313" key="13">
    <source>
        <dbReference type="Proteomes" id="UP000053171"/>
    </source>
</evidence>
<protein>
    <submittedName>
        <fullName evidence="12">PTS mannose/fructose/sorbose transporter subunit IIC</fullName>
    </submittedName>
</protein>
<evidence type="ECO:0000313" key="10">
    <source>
        <dbReference type="EMBL" id="OAX51209.1"/>
    </source>
</evidence>
<keyword evidence="3" id="KW-1003">Cell membrane</keyword>
<dbReference type="Proteomes" id="UP000053171">
    <property type="component" value="Unassembled WGS sequence"/>
</dbReference>
<evidence type="ECO:0000256" key="7">
    <source>
        <dbReference type="ARBA" id="ARBA00022989"/>
    </source>
</evidence>
<dbReference type="PROSITE" id="PS51106">
    <property type="entry name" value="PTS_EIIC_TYPE_4"/>
    <property type="match status" value="1"/>
</dbReference>
<keyword evidence="5" id="KW-0598">Phosphotransferase system</keyword>
<reference evidence="12 15" key="4">
    <citation type="submission" date="2016-10" db="EMBL/GenBank/DDBJ databases">
        <title>Draft genome sequence of strain LCT isolated from the Shenzhou X spacecraft of China.</title>
        <authorList>
            <person name="Huang B."/>
        </authorList>
    </citation>
    <scope>NUCLEOTIDE SEQUENCE [LARGE SCALE GENOMIC DNA]</scope>
    <source>
        <strain evidence="12 15">LCT-H5</strain>
    </source>
</reference>
<name>A0A147E7Y2_9MICC</name>
<organism evidence="12 15">
    <name type="scientific">Rothia kristinae</name>
    <dbReference type="NCBI Taxonomy" id="37923"/>
    <lineage>
        <taxon>Bacteria</taxon>
        <taxon>Bacillati</taxon>
        <taxon>Actinomycetota</taxon>
        <taxon>Actinomycetes</taxon>
        <taxon>Micrococcales</taxon>
        <taxon>Micrococcaceae</taxon>
        <taxon>Rothia</taxon>
    </lineage>
</organism>
<comment type="subcellular location">
    <subcellularLocation>
        <location evidence="1">Cell membrane</location>
        <topology evidence="1">Multi-pass membrane protein</topology>
    </subcellularLocation>
</comment>
<feature type="transmembrane region" description="Helical" evidence="9">
    <location>
        <begin position="96"/>
        <end position="118"/>
    </location>
</feature>
<feature type="transmembrane region" description="Helical" evidence="9">
    <location>
        <begin position="35"/>
        <end position="60"/>
    </location>
</feature>
<evidence type="ECO:0000313" key="12">
    <source>
        <dbReference type="EMBL" id="OIJ36110.1"/>
    </source>
</evidence>
<dbReference type="GO" id="GO:0005886">
    <property type="term" value="C:plasma membrane"/>
    <property type="evidence" value="ECO:0007669"/>
    <property type="project" value="UniProtKB-SubCell"/>
</dbReference>
<dbReference type="Proteomes" id="UP000179540">
    <property type="component" value="Unassembled WGS sequence"/>
</dbReference>
<evidence type="ECO:0000256" key="9">
    <source>
        <dbReference type="SAM" id="Phobius"/>
    </source>
</evidence>
<sequence length="267" mass="27898">MTPVQFVLVVLVALIAGMASVLDERQFHRPIVTCTLMGLVLGDLQTGIVLGGSLELIALGWMNVGAAMAPDAALAGTVASAVVILGHQSVGEGIAIAVPLAAAGQVLTIFVRTIAVFFQHQADRFAEQANFRGIELMHFSALLLQGLRVAIPTAAVAAVAGTSIVEQWLNAIPDVVTTGLQIAGGFIVVVGYAMVINMMKARSLMPFFFLGFVLAAFIPDFNLVGLGIIGACLAVVYVQLNPVFHDRIQAPAPAAASTGPRLDNELE</sequence>
<dbReference type="InterPro" id="IPR004700">
    <property type="entry name" value="PTS_IIC_man"/>
</dbReference>
<accession>A0A147E7Y2</accession>
<comment type="caution">
    <text evidence="12">The sequence shown here is derived from an EMBL/GenBank/DDBJ whole genome shotgun (WGS) entry which is preliminary data.</text>
</comment>
<evidence type="ECO:0000313" key="11">
    <source>
        <dbReference type="EMBL" id="OAX53059.1"/>
    </source>
</evidence>
<dbReference type="InterPro" id="IPR050303">
    <property type="entry name" value="GatZ_KbaZ_carbometab"/>
</dbReference>
<evidence type="ECO:0000256" key="4">
    <source>
        <dbReference type="ARBA" id="ARBA00022597"/>
    </source>
</evidence>
<reference evidence="13" key="1">
    <citation type="submission" date="2016-04" db="EMBL/GenBank/DDBJ databases">
        <authorList>
            <person name="Waterworth S."/>
            <person name="Matcher G."/>
        </authorList>
    </citation>
    <scope>NUCLEOTIDE SEQUENCE [LARGE SCALE GENOMIC DNA]</scope>
    <source>
        <strain evidence="13">RuSp02-3</strain>
    </source>
</reference>
<dbReference type="AlphaFoldDB" id="A0A147E7Y2"/>
<reference evidence="10 13" key="3">
    <citation type="submission" date="2016-06" db="EMBL/GenBank/DDBJ databases">
        <title>Identification of putative biosynthetic pathways for the production of bioactive secondary metabolites by the marine actinomycete Kocuria kristinae RUTW2-3.</title>
        <authorList>
            <person name="Waterworth S.C."/>
            <person name="Walmsley T.A."/>
            <person name="Matongo T."/>
            <person name="Davies-Coleman M.T."/>
            <person name="Dorrington R.A."/>
        </authorList>
    </citation>
    <scope>NUCLEOTIDE SEQUENCE [LARGE SCALE GENOMIC DNA]</scope>
    <source>
        <strain evidence="13">RuSp02-3</strain>
        <strain evidence="10">RUTW2-3</strain>
        <strain evidence="11 14">RUTW4-5</strain>
    </source>
</reference>
<evidence type="ECO:0000256" key="2">
    <source>
        <dbReference type="ARBA" id="ARBA00022448"/>
    </source>
</evidence>
<evidence type="ECO:0000256" key="8">
    <source>
        <dbReference type="ARBA" id="ARBA00023136"/>
    </source>
</evidence>
<dbReference type="NCBIfam" id="NF011647">
    <property type="entry name" value="PRK15065.1"/>
    <property type="match status" value="1"/>
</dbReference>
<evidence type="ECO:0000256" key="1">
    <source>
        <dbReference type="ARBA" id="ARBA00004651"/>
    </source>
</evidence>
<feature type="transmembrane region" description="Helical" evidence="9">
    <location>
        <begin position="176"/>
        <end position="195"/>
    </location>
</feature>
<dbReference type="GO" id="GO:0009401">
    <property type="term" value="P:phosphoenolpyruvate-dependent sugar phosphotransferase system"/>
    <property type="evidence" value="ECO:0007669"/>
    <property type="project" value="UniProtKB-KW"/>
</dbReference>
<gene>
    <name evidence="11" type="ORF">A5N15_12175</name>
    <name evidence="10" type="ORF">AN277_0210120</name>
    <name evidence="12" type="ORF">BK826_05345</name>
</gene>
<proteinExistence type="predicted"/>
<dbReference type="RefSeq" id="WP_058730985.1">
    <property type="nucleotide sequence ID" value="NZ_CP113782.1"/>
</dbReference>
<dbReference type="PATRIC" id="fig|37923.10.peg.309"/>
<evidence type="ECO:0000256" key="5">
    <source>
        <dbReference type="ARBA" id="ARBA00022683"/>
    </source>
</evidence>
<evidence type="ECO:0000313" key="15">
    <source>
        <dbReference type="Proteomes" id="UP000179540"/>
    </source>
</evidence>
<dbReference type="EMBL" id="LWGZ01001095">
    <property type="protein sequence ID" value="OAX53059.1"/>
    <property type="molecule type" value="Genomic_DNA"/>
</dbReference>
<feature type="transmembrane region" description="Helical" evidence="9">
    <location>
        <begin position="72"/>
        <end position="90"/>
    </location>
</feature>
<dbReference type="OrthoDB" id="7058816at2"/>
<dbReference type="PANTHER" id="PTHR32502:SF4">
    <property type="entry name" value="PTS SYSTEM MANNOSE-SPECIFIC EIIC COMPONENT"/>
    <property type="match status" value="1"/>
</dbReference>
<dbReference type="Pfam" id="PF03609">
    <property type="entry name" value="EII-Sor"/>
    <property type="match status" value="1"/>
</dbReference>
<keyword evidence="2" id="KW-0813">Transport</keyword>
<keyword evidence="7 9" id="KW-1133">Transmembrane helix</keyword>
<keyword evidence="4" id="KW-0762">Sugar transport</keyword>
<evidence type="ECO:0000313" key="14">
    <source>
        <dbReference type="Proteomes" id="UP000092021"/>
    </source>
</evidence>